<dbReference type="InterPro" id="IPR010432">
    <property type="entry name" value="RDD"/>
</dbReference>
<evidence type="ECO:0000259" key="7">
    <source>
        <dbReference type="Pfam" id="PF06271"/>
    </source>
</evidence>
<feature type="transmembrane region" description="Helical" evidence="6">
    <location>
        <begin position="26"/>
        <end position="47"/>
    </location>
</feature>
<evidence type="ECO:0000256" key="1">
    <source>
        <dbReference type="ARBA" id="ARBA00004651"/>
    </source>
</evidence>
<gene>
    <name evidence="8" type="ORF">GCM10008967_24700</name>
</gene>
<comment type="caution">
    <text evidence="8">The sequence shown here is derived from an EMBL/GenBank/DDBJ whole genome shotgun (WGS) entry which is preliminary data.</text>
</comment>
<keyword evidence="2" id="KW-1003">Cell membrane</keyword>
<proteinExistence type="predicted"/>
<dbReference type="PANTHER" id="PTHR36115:SF9">
    <property type="entry name" value="LMO1584 PROTEIN"/>
    <property type="match status" value="1"/>
</dbReference>
<evidence type="ECO:0000256" key="2">
    <source>
        <dbReference type="ARBA" id="ARBA00022475"/>
    </source>
</evidence>
<dbReference type="RefSeq" id="WP_343799486.1">
    <property type="nucleotide sequence ID" value="NZ_BAAADJ010000023.1"/>
</dbReference>
<dbReference type="PANTHER" id="PTHR36115">
    <property type="entry name" value="PROLINE-RICH ANTIGEN HOMOLOG-RELATED"/>
    <property type="match status" value="1"/>
</dbReference>
<evidence type="ECO:0000256" key="6">
    <source>
        <dbReference type="SAM" id="Phobius"/>
    </source>
</evidence>
<keyword evidence="9" id="KW-1185">Reference proteome</keyword>
<keyword evidence="4 6" id="KW-1133">Transmembrane helix</keyword>
<evidence type="ECO:0000256" key="4">
    <source>
        <dbReference type="ARBA" id="ARBA00022989"/>
    </source>
</evidence>
<dbReference type="InterPro" id="IPR051791">
    <property type="entry name" value="Pra-immunoreactive"/>
</dbReference>
<feature type="transmembrane region" description="Helical" evidence="6">
    <location>
        <begin position="116"/>
        <end position="135"/>
    </location>
</feature>
<name>A0ABP3G336_9BACI</name>
<dbReference type="Proteomes" id="UP001500782">
    <property type="component" value="Unassembled WGS sequence"/>
</dbReference>
<evidence type="ECO:0000256" key="5">
    <source>
        <dbReference type="ARBA" id="ARBA00023136"/>
    </source>
</evidence>
<keyword evidence="5 6" id="KW-0472">Membrane</keyword>
<dbReference type="Pfam" id="PF06271">
    <property type="entry name" value="RDD"/>
    <property type="match status" value="1"/>
</dbReference>
<feature type="domain" description="RDD" evidence="7">
    <location>
        <begin position="23"/>
        <end position="146"/>
    </location>
</feature>
<accession>A0ABP3G336</accession>
<reference evidence="9" key="1">
    <citation type="journal article" date="2019" name="Int. J. Syst. Evol. Microbiol.">
        <title>The Global Catalogue of Microorganisms (GCM) 10K type strain sequencing project: providing services to taxonomists for standard genome sequencing and annotation.</title>
        <authorList>
            <consortium name="The Broad Institute Genomics Platform"/>
            <consortium name="The Broad Institute Genome Sequencing Center for Infectious Disease"/>
            <person name="Wu L."/>
            <person name="Ma J."/>
        </authorList>
    </citation>
    <scope>NUCLEOTIDE SEQUENCE [LARGE SCALE GENOMIC DNA]</scope>
    <source>
        <strain evidence="9">JCM 9731</strain>
    </source>
</reference>
<organism evidence="8 9">
    <name type="scientific">Bacillus carboniphilus</name>
    <dbReference type="NCBI Taxonomy" id="86663"/>
    <lineage>
        <taxon>Bacteria</taxon>
        <taxon>Bacillati</taxon>
        <taxon>Bacillota</taxon>
        <taxon>Bacilli</taxon>
        <taxon>Bacillales</taxon>
        <taxon>Bacillaceae</taxon>
        <taxon>Bacillus</taxon>
    </lineage>
</organism>
<evidence type="ECO:0000256" key="3">
    <source>
        <dbReference type="ARBA" id="ARBA00022692"/>
    </source>
</evidence>
<evidence type="ECO:0000313" key="8">
    <source>
        <dbReference type="EMBL" id="GAA0333042.1"/>
    </source>
</evidence>
<dbReference type="EMBL" id="BAAADJ010000023">
    <property type="protein sequence ID" value="GAA0333042.1"/>
    <property type="molecule type" value="Genomic_DNA"/>
</dbReference>
<comment type="subcellular location">
    <subcellularLocation>
        <location evidence="1">Cell membrane</location>
        <topology evidence="1">Multi-pass membrane protein</topology>
    </subcellularLocation>
</comment>
<sequence length="167" mass="19554">MTDMEKQESYNFETNNDRFENHYAGFWIRFWAYLLDLLIISSIYSILGKPIVRALPFDGWSWLTTATVVYSIIFYLYFVLLTKLIGHTIGKMAFGLRVIRGDKKNLTWQDVIFREWIGRYISATLIILYVVIAFVPKKRGIHDLFAETYVIHEETVKLAKPNLVSTS</sequence>
<keyword evidence="3 6" id="KW-0812">Transmembrane</keyword>
<protein>
    <submittedName>
        <fullName evidence="8">RDD family protein</fullName>
    </submittedName>
</protein>
<evidence type="ECO:0000313" key="9">
    <source>
        <dbReference type="Proteomes" id="UP001500782"/>
    </source>
</evidence>
<feature type="transmembrane region" description="Helical" evidence="6">
    <location>
        <begin position="59"/>
        <end position="78"/>
    </location>
</feature>